<dbReference type="SMART" id="SM00192">
    <property type="entry name" value="LDLa"/>
    <property type="match status" value="1"/>
</dbReference>
<proteinExistence type="predicted"/>
<dbReference type="PROSITE" id="PS50986">
    <property type="entry name" value="MANSC"/>
    <property type="match status" value="1"/>
</dbReference>
<feature type="domain" description="Apple" evidence="12">
    <location>
        <begin position="48"/>
        <end position="133"/>
    </location>
</feature>
<feature type="transmembrane region" description="Helical" evidence="10">
    <location>
        <begin position="564"/>
        <end position="584"/>
    </location>
</feature>
<evidence type="ECO:0000313" key="14">
    <source>
        <dbReference type="EMBL" id="CAH1408204.1"/>
    </source>
</evidence>
<dbReference type="InterPro" id="IPR036055">
    <property type="entry name" value="LDL_receptor-like_sf"/>
</dbReference>
<dbReference type="PROSITE" id="PS50948">
    <property type="entry name" value="PAN"/>
    <property type="match status" value="1"/>
</dbReference>
<protein>
    <recommendedName>
        <fullName evidence="16">MANSC domain-containing protein</fullName>
    </recommendedName>
</protein>
<evidence type="ECO:0000256" key="3">
    <source>
        <dbReference type="ARBA" id="ARBA00022729"/>
    </source>
</evidence>
<dbReference type="PROSITE" id="PS50068">
    <property type="entry name" value="LDLRA_2"/>
    <property type="match status" value="1"/>
</dbReference>
<evidence type="ECO:0000313" key="15">
    <source>
        <dbReference type="Proteomes" id="UP001152798"/>
    </source>
</evidence>
<evidence type="ECO:0000256" key="9">
    <source>
        <dbReference type="SAM" id="MobiDB-lite"/>
    </source>
</evidence>
<dbReference type="Pfam" id="PF00057">
    <property type="entry name" value="Ldl_recept_a"/>
    <property type="match status" value="1"/>
</dbReference>
<dbReference type="Proteomes" id="UP001152798">
    <property type="component" value="Chromosome 7"/>
</dbReference>
<sequence length="614" mass="69354">MLKAYINCGILLVLSFFNFFVISESNENKNSLYEKHVSKRNDPDFQTCLESFDIYQDKIIRTQDSRDMGAKYLNERDVLTRDDCLKLCCETDNCDVFVFEEKNPGGCYLFECGSPEDFKCKFTKHQNYTSAVLKINRHLTELETQIKFTQHEHELTKLRQPPPNSNPITVHFPTTESTKNQETINFGIERPPNQPAVTKSRECSRYQFECHTSKECIAIYNACDGIPQCSDGSDEAPELGCPATPTPSPLVTTSNPSKPLPKTEQDVEVHKVDPGIKVTPESQKQYSQQPNTGDSPAAGSGYATNPLQLNMNLPSNLPNARTGYGREGEGMANFHPEQQQWGYQYHPNQGGSQIFTHKGNGLVPQADRYPQHQYIQQEIPQRGMIQQYGEQIPNDYAKYYYDNVPYRILPQNQPVNNWQMPHKTQEVANQGLDDGPLNRLENLPVGNGPGPDYYYEEAYRNRPQSPQGYGQRTPVSQNIHPHNENKVPETVMETSSNDMTAKHDVPKKKPPIVHTVETTTTKPKEETPAHVSHRKVEVASAELKMKESLIDDDVDGHSSSPSGAVLSLTMGLCITGLMLIFVGCRMRVVKRRMRRGGKSPYAHDADFLVNGMYL</sequence>
<dbReference type="SMART" id="SM00765">
    <property type="entry name" value="MANEC"/>
    <property type="match status" value="1"/>
</dbReference>
<evidence type="ECO:0000259" key="12">
    <source>
        <dbReference type="PROSITE" id="PS50948"/>
    </source>
</evidence>
<evidence type="ECO:0000256" key="11">
    <source>
        <dbReference type="SAM" id="SignalP"/>
    </source>
</evidence>
<dbReference type="PANTHER" id="PTHR46876:SF1">
    <property type="entry name" value="LOW-DENSITY LIPOPROTEIN RECEPTOR-RELATED PROTEIN 11"/>
    <property type="match status" value="1"/>
</dbReference>
<dbReference type="InterPro" id="IPR023415">
    <property type="entry name" value="LDLR_class-A_CS"/>
</dbReference>
<dbReference type="EMBL" id="OV725083">
    <property type="protein sequence ID" value="CAH1408204.1"/>
    <property type="molecule type" value="Genomic_DNA"/>
</dbReference>
<evidence type="ECO:0000259" key="13">
    <source>
        <dbReference type="PROSITE" id="PS50986"/>
    </source>
</evidence>
<dbReference type="GO" id="GO:0016020">
    <property type="term" value="C:membrane"/>
    <property type="evidence" value="ECO:0007669"/>
    <property type="project" value="UniProtKB-SubCell"/>
</dbReference>
<accession>A0A9P0MV17</accession>
<evidence type="ECO:0000256" key="4">
    <source>
        <dbReference type="ARBA" id="ARBA00022989"/>
    </source>
</evidence>
<comment type="subcellular location">
    <subcellularLocation>
        <location evidence="1">Membrane</location>
        <topology evidence="1">Single-pass type I membrane protein</topology>
    </subcellularLocation>
</comment>
<dbReference type="CDD" id="cd00112">
    <property type="entry name" value="LDLa"/>
    <property type="match status" value="1"/>
</dbReference>
<feature type="compositionally biased region" description="Basic and acidic residues" evidence="9">
    <location>
        <begin position="261"/>
        <end position="274"/>
    </location>
</feature>
<dbReference type="Pfam" id="PF07502">
    <property type="entry name" value="MANEC"/>
    <property type="match status" value="1"/>
</dbReference>
<dbReference type="Gene3D" id="4.10.400.10">
    <property type="entry name" value="Low-density Lipoprotein Receptor"/>
    <property type="match status" value="1"/>
</dbReference>
<keyword evidence="3 11" id="KW-0732">Signal</keyword>
<dbReference type="SUPFAM" id="SSF57424">
    <property type="entry name" value="LDL receptor-like module"/>
    <property type="match status" value="1"/>
</dbReference>
<dbReference type="InterPro" id="IPR011106">
    <property type="entry name" value="MANSC_N"/>
</dbReference>
<feature type="region of interest" description="Disordered" evidence="9">
    <location>
        <begin position="462"/>
        <end position="485"/>
    </location>
</feature>
<keyword evidence="15" id="KW-1185">Reference proteome</keyword>
<name>A0A9P0MV17_NEZVI</name>
<dbReference type="PANTHER" id="PTHR46876">
    <property type="entry name" value="LOW-DENSITY LIPOPROTEIN RECEPTOR-RELATED PROTEIN 11"/>
    <property type="match status" value="1"/>
</dbReference>
<evidence type="ECO:0000256" key="7">
    <source>
        <dbReference type="ARBA" id="ARBA00023180"/>
    </source>
</evidence>
<evidence type="ECO:0000256" key="6">
    <source>
        <dbReference type="ARBA" id="ARBA00023157"/>
    </source>
</evidence>
<dbReference type="InterPro" id="IPR003609">
    <property type="entry name" value="Pan_app"/>
</dbReference>
<feature type="compositionally biased region" description="Polar residues" evidence="9">
    <location>
        <begin position="302"/>
        <end position="319"/>
    </location>
</feature>
<feature type="compositionally biased region" description="Polar residues" evidence="9">
    <location>
        <begin position="280"/>
        <end position="294"/>
    </location>
</feature>
<keyword evidence="7" id="KW-0325">Glycoprotein</keyword>
<dbReference type="AlphaFoldDB" id="A0A9P0MV17"/>
<keyword evidence="2 10" id="KW-0812">Transmembrane</keyword>
<evidence type="ECO:0000256" key="5">
    <source>
        <dbReference type="ARBA" id="ARBA00023136"/>
    </source>
</evidence>
<feature type="chain" id="PRO_5040501182" description="MANSC domain-containing protein" evidence="11">
    <location>
        <begin position="24"/>
        <end position="614"/>
    </location>
</feature>
<dbReference type="InterPro" id="IPR002172">
    <property type="entry name" value="LDrepeatLR_classA_rpt"/>
</dbReference>
<feature type="compositionally biased region" description="Polar residues" evidence="9">
    <location>
        <begin position="462"/>
        <end position="480"/>
    </location>
</feature>
<evidence type="ECO:0000256" key="2">
    <source>
        <dbReference type="ARBA" id="ARBA00022692"/>
    </source>
</evidence>
<evidence type="ECO:0000256" key="1">
    <source>
        <dbReference type="ARBA" id="ARBA00004479"/>
    </source>
</evidence>
<gene>
    <name evidence="14" type="ORF">NEZAVI_LOCUS15778</name>
</gene>
<organism evidence="14 15">
    <name type="scientific">Nezara viridula</name>
    <name type="common">Southern green stink bug</name>
    <name type="synonym">Cimex viridulus</name>
    <dbReference type="NCBI Taxonomy" id="85310"/>
    <lineage>
        <taxon>Eukaryota</taxon>
        <taxon>Metazoa</taxon>
        <taxon>Ecdysozoa</taxon>
        <taxon>Arthropoda</taxon>
        <taxon>Hexapoda</taxon>
        <taxon>Insecta</taxon>
        <taxon>Pterygota</taxon>
        <taxon>Neoptera</taxon>
        <taxon>Paraneoptera</taxon>
        <taxon>Hemiptera</taxon>
        <taxon>Heteroptera</taxon>
        <taxon>Panheteroptera</taxon>
        <taxon>Pentatomomorpha</taxon>
        <taxon>Pentatomoidea</taxon>
        <taxon>Pentatomidae</taxon>
        <taxon>Pentatominae</taxon>
        <taxon>Nezara</taxon>
    </lineage>
</organism>
<evidence type="ECO:0000256" key="8">
    <source>
        <dbReference type="PROSITE-ProRule" id="PRU00124"/>
    </source>
</evidence>
<feature type="region of interest" description="Disordered" evidence="9">
    <location>
        <begin position="233"/>
        <end position="332"/>
    </location>
</feature>
<keyword evidence="5 10" id="KW-0472">Membrane</keyword>
<keyword evidence="4 10" id="KW-1133">Transmembrane helix</keyword>
<evidence type="ECO:0000256" key="10">
    <source>
        <dbReference type="SAM" id="Phobius"/>
    </source>
</evidence>
<dbReference type="OrthoDB" id="10037294at2759"/>
<keyword evidence="6" id="KW-1015">Disulfide bond</keyword>
<feature type="signal peptide" evidence="11">
    <location>
        <begin position="1"/>
        <end position="23"/>
    </location>
</feature>
<reference evidence="14" key="1">
    <citation type="submission" date="2022-01" db="EMBL/GenBank/DDBJ databases">
        <authorList>
            <person name="King R."/>
        </authorList>
    </citation>
    <scope>NUCLEOTIDE SEQUENCE</scope>
</reference>
<evidence type="ECO:0008006" key="16">
    <source>
        <dbReference type="Google" id="ProtNLM"/>
    </source>
</evidence>
<dbReference type="PROSITE" id="PS01209">
    <property type="entry name" value="LDLRA_1"/>
    <property type="match status" value="1"/>
</dbReference>
<dbReference type="InterPro" id="IPR013980">
    <property type="entry name" value="MANSC_dom"/>
</dbReference>
<comment type="caution">
    <text evidence="8">Lacks conserved residue(s) required for the propagation of feature annotation.</text>
</comment>
<feature type="domain" description="MANSC" evidence="13">
    <location>
        <begin position="54"/>
        <end position="131"/>
    </location>
</feature>